<keyword evidence="1" id="KW-0812">Transmembrane</keyword>
<evidence type="ECO:0000313" key="3">
    <source>
        <dbReference type="Proteomes" id="UP000828390"/>
    </source>
</evidence>
<comment type="caution">
    <text evidence="2">The sequence shown here is derived from an EMBL/GenBank/DDBJ whole genome shotgun (WGS) entry which is preliminary data.</text>
</comment>
<evidence type="ECO:0000256" key="1">
    <source>
        <dbReference type="SAM" id="Phobius"/>
    </source>
</evidence>
<dbReference type="EMBL" id="JAIWYP010000001">
    <property type="protein sequence ID" value="KAH3891899.1"/>
    <property type="molecule type" value="Genomic_DNA"/>
</dbReference>
<reference evidence="2" key="2">
    <citation type="submission" date="2020-11" db="EMBL/GenBank/DDBJ databases">
        <authorList>
            <person name="McCartney M.A."/>
            <person name="Auch B."/>
            <person name="Kono T."/>
            <person name="Mallez S."/>
            <person name="Becker A."/>
            <person name="Gohl D.M."/>
            <person name="Silverstein K.A.T."/>
            <person name="Koren S."/>
            <person name="Bechman K.B."/>
            <person name="Herman A."/>
            <person name="Abrahante J.E."/>
            <person name="Garbe J."/>
        </authorList>
    </citation>
    <scope>NUCLEOTIDE SEQUENCE</scope>
    <source>
        <strain evidence="2">Duluth1</strain>
        <tissue evidence="2">Whole animal</tissue>
    </source>
</reference>
<protein>
    <submittedName>
        <fullName evidence="2">Uncharacterized protein</fullName>
    </submittedName>
</protein>
<sequence>MSVVTRNETIINNEGFEARETSNFSTALIATVVTLGVVLALCISVLVIMFCRLRRHMDASDSKKSAFENKAYN</sequence>
<proteinExistence type="predicted"/>
<keyword evidence="1" id="KW-0472">Membrane</keyword>
<reference evidence="2" key="1">
    <citation type="journal article" date="2019" name="bioRxiv">
        <title>The Genome of the Zebra Mussel, Dreissena polymorpha: A Resource for Invasive Species Research.</title>
        <authorList>
            <person name="McCartney M.A."/>
            <person name="Auch B."/>
            <person name="Kono T."/>
            <person name="Mallez S."/>
            <person name="Zhang Y."/>
            <person name="Obille A."/>
            <person name="Becker A."/>
            <person name="Abrahante J.E."/>
            <person name="Garbe J."/>
            <person name="Badalamenti J.P."/>
            <person name="Herman A."/>
            <person name="Mangelson H."/>
            <person name="Liachko I."/>
            <person name="Sullivan S."/>
            <person name="Sone E.D."/>
            <person name="Koren S."/>
            <person name="Silverstein K.A.T."/>
            <person name="Beckman K.B."/>
            <person name="Gohl D.M."/>
        </authorList>
    </citation>
    <scope>NUCLEOTIDE SEQUENCE</scope>
    <source>
        <strain evidence="2">Duluth1</strain>
        <tissue evidence="2">Whole animal</tissue>
    </source>
</reference>
<accession>A0A9D4S459</accession>
<feature type="transmembrane region" description="Helical" evidence="1">
    <location>
        <begin position="27"/>
        <end position="51"/>
    </location>
</feature>
<dbReference type="AlphaFoldDB" id="A0A9D4S459"/>
<evidence type="ECO:0000313" key="2">
    <source>
        <dbReference type="EMBL" id="KAH3891899.1"/>
    </source>
</evidence>
<name>A0A9D4S459_DREPO</name>
<gene>
    <name evidence="2" type="ORF">DPMN_016009</name>
</gene>
<keyword evidence="3" id="KW-1185">Reference proteome</keyword>
<keyword evidence="1" id="KW-1133">Transmembrane helix</keyword>
<organism evidence="2 3">
    <name type="scientific">Dreissena polymorpha</name>
    <name type="common">Zebra mussel</name>
    <name type="synonym">Mytilus polymorpha</name>
    <dbReference type="NCBI Taxonomy" id="45954"/>
    <lineage>
        <taxon>Eukaryota</taxon>
        <taxon>Metazoa</taxon>
        <taxon>Spiralia</taxon>
        <taxon>Lophotrochozoa</taxon>
        <taxon>Mollusca</taxon>
        <taxon>Bivalvia</taxon>
        <taxon>Autobranchia</taxon>
        <taxon>Heteroconchia</taxon>
        <taxon>Euheterodonta</taxon>
        <taxon>Imparidentia</taxon>
        <taxon>Neoheterodontei</taxon>
        <taxon>Myida</taxon>
        <taxon>Dreissenoidea</taxon>
        <taxon>Dreissenidae</taxon>
        <taxon>Dreissena</taxon>
    </lineage>
</organism>
<dbReference type="Proteomes" id="UP000828390">
    <property type="component" value="Unassembled WGS sequence"/>
</dbReference>